<keyword evidence="2 6" id="KW-0812">Transmembrane</keyword>
<dbReference type="PROSITE" id="PS51328">
    <property type="entry name" value="L_LECTIN_LIKE"/>
    <property type="match status" value="1"/>
</dbReference>
<evidence type="ECO:0000256" key="3">
    <source>
        <dbReference type="ARBA" id="ARBA00022729"/>
    </source>
</evidence>
<name>A0A1M2VFW1_TRAPU</name>
<dbReference type="GO" id="GO:0005537">
    <property type="term" value="F:D-mannose binding"/>
    <property type="evidence" value="ECO:0007669"/>
    <property type="project" value="TreeGrafter"/>
</dbReference>
<dbReference type="Proteomes" id="UP000184267">
    <property type="component" value="Unassembled WGS sequence"/>
</dbReference>
<comment type="subcellular location">
    <subcellularLocation>
        <location evidence="1">Membrane</location>
        <topology evidence="1">Single-pass type I membrane protein</topology>
    </subcellularLocation>
</comment>
<dbReference type="STRING" id="154538.A0A1M2VFW1"/>
<evidence type="ECO:0000256" key="6">
    <source>
        <dbReference type="SAM" id="Phobius"/>
    </source>
</evidence>
<feature type="transmembrane region" description="Helical" evidence="6">
    <location>
        <begin position="196"/>
        <end position="220"/>
    </location>
</feature>
<dbReference type="GO" id="GO:0000139">
    <property type="term" value="C:Golgi membrane"/>
    <property type="evidence" value="ECO:0007669"/>
    <property type="project" value="TreeGrafter"/>
</dbReference>
<dbReference type="PANTHER" id="PTHR12223:SF45">
    <property type="entry name" value="RE50040P"/>
    <property type="match status" value="1"/>
</dbReference>
<organism evidence="8 9">
    <name type="scientific">Trametes pubescens</name>
    <name type="common">White-rot fungus</name>
    <dbReference type="NCBI Taxonomy" id="154538"/>
    <lineage>
        <taxon>Eukaryota</taxon>
        <taxon>Fungi</taxon>
        <taxon>Dikarya</taxon>
        <taxon>Basidiomycota</taxon>
        <taxon>Agaricomycotina</taxon>
        <taxon>Agaricomycetes</taxon>
        <taxon>Polyporales</taxon>
        <taxon>Polyporaceae</taxon>
        <taxon>Trametes</taxon>
    </lineage>
</organism>
<dbReference type="InterPro" id="IPR051136">
    <property type="entry name" value="Intracellular_Lectin-GPT"/>
</dbReference>
<dbReference type="PANTHER" id="PTHR12223">
    <property type="entry name" value="VESICULAR MANNOSE-BINDING LECTIN"/>
    <property type="match status" value="1"/>
</dbReference>
<dbReference type="InterPro" id="IPR013320">
    <property type="entry name" value="ConA-like_dom_sf"/>
</dbReference>
<keyword evidence="9" id="KW-1185">Reference proteome</keyword>
<accession>A0A1M2VFW1</accession>
<keyword evidence="3" id="KW-0732">Signal</keyword>
<evidence type="ECO:0000256" key="1">
    <source>
        <dbReference type="ARBA" id="ARBA00004479"/>
    </source>
</evidence>
<reference evidence="8 9" key="1">
    <citation type="submission" date="2016-10" db="EMBL/GenBank/DDBJ databases">
        <title>Genome sequence of the basidiomycete white-rot fungus Trametes pubescens.</title>
        <authorList>
            <person name="Makela M.R."/>
            <person name="Granchi Z."/>
            <person name="Peng M."/>
            <person name="De Vries R.P."/>
            <person name="Grigoriev I."/>
            <person name="Riley R."/>
            <person name="Hilden K."/>
        </authorList>
    </citation>
    <scope>NUCLEOTIDE SEQUENCE [LARGE SCALE GENOMIC DNA]</scope>
    <source>
        <strain evidence="8 9">FBCC735</strain>
    </source>
</reference>
<protein>
    <submittedName>
        <fullName evidence="8">VIP36-like protein</fullName>
    </submittedName>
</protein>
<comment type="caution">
    <text evidence="8">The sequence shown here is derived from an EMBL/GenBank/DDBJ whole genome shotgun (WGS) entry which is preliminary data.</text>
</comment>
<dbReference type="EMBL" id="MNAD01001305">
    <property type="protein sequence ID" value="OJT06492.1"/>
    <property type="molecule type" value="Genomic_DNA"/>
</dbReference>
<evidence type="ECO:0000256" key="5">
    <source>
        <dbReference type="ARBA" id="ARBA00023136"/>
    </source>
</evidence>
<dbReference type="OrthoDB" id="270293at2759"/>
<dbReference type="Pfam" id="PF03388">
    <property type="entry name" value="Lectin_leg-like"/>
    <property type="match status" value="1"/>
</dbReference>
<feature type="domain" description="L-type lectin-like" evidence="7">
    <location>
        <begin position="1"/>
        <end position="168"/>
    </location>
</feature>
<gene>
    <name evidence="8" type="ORF">TRAPUB_2651</name>
</gene>
<dbReference type="GO" id="GO:0006888">
    <property type="term" value="P:endoplasmic reticulum to Golgi vesicle-mediated transport"/>
    <property type="evidence" value="ECO:0007669"/>
    <property type="project" value="TreeGrafter"/>
</dbReference>
<evidence type="ECO:0000259" key="7">
    <source>
        <dbReference type="PROSITE" id="PS51328"/>
    </source>
</evidence>
<dbReference type="AlphaFoldDB" id="A0A1M2VFW1"/>
<evidence type="ECO:0000256" key="4">
    <source>
        <dbReference type="ARBA" id="ARBA00022989"/>
    </source>
</evidence>
<keyword evidence="5 6" id="KW-0472">Membrane</keyword>
<sequence length="255" mass="28316">MNAIGPLHRHLQISGDNNHLFGDGIAIWVTKERAQPGPVFGSIDKFEGLGIFLDTYANSRHPYAFPRVSAMLGDGKTEYDQEHDGEGTNIGACSGNYRRTNVATKLKITYLRDQYLNVKMQYKAWDEWTDCFTVRGLTLPLAPYVGFSAMTGDVTDNHDIISVTTYSAVLSSPDAQRDKLTGAKAPKRGATSSGPLGWMMFFFGLIGKLFLAFVVFAIGVQIYKWWIMRQTNQRIAANFGPGSKYGAMFADGKRF</sequence>
<dbReference type="GO" id="GO:0005789">
    <property type="term" value="C:endoplasmic reticulum membrane"/>
    <property type="evidence" value="ECO:0007669"/>
    <property type="project" value="TreeGrafter"/>
</dbReference>
<dbReference type="GO" id="GO:0005793">
    <property type="term" value="C:endoplasmic reticulum-Golgi intermediate compartment"/>
    <property type="evidence" value="ECO:0007669"/>
    <property type="project" value="TreeGrafter"/>
</dbReference>
<evidence type="ECO:0000313" key="8">
    <source>
        <dbReference type="EMBL" id="OJT06492.1"/>
    </source>
</evidence>
<evidence type="ECO:0000313" key="9">
    <source>
        <dbReference type="Proteomes" id="UP000184267"/>
    </source>
</evidence>
<keyword evidence="4 6" id="KW-1133">Transmembrane helix</keyword>
<dbReference type="SUPFAM" id="SSF49899">
    <property type="entry name" value="Concanavalin A-like lectins/glucanases"/>
    <property type="match status" value="1"/>
</dbReference>
<proteinExistence type="predicted"/>
<dbReference type="Gene3D" id="2.60.120.200">
    <property type="match status" value="1"/>
</dbReference>
<dbReference type="GO" id="GO:0030134">
    <property type="term" value="C:COPII-coated ER to Golgi transport vesicle"/>
    <property type="evidence" value="ECO:0007669"/>
    <property type="project" value="TreeGrafter"/>
</dbReference>
<evidence type="ECO:0000256" key="2">
    <source>
        <dbReference type="ARBA" id="ARBA00022692"/>
    </source>
</evidence>
<dbReference type="InterPro" id="IPR005052">
    <property type="entry name" value="Lectin_leg"/>
</dbReference>